<comment type="caution">
    <text evidence="2">The sequence shown here is derived from an EMBL/GenBank/DDBJ whole genome shotgun (WGS) entry which is preliminary data.</text>
</comment>
<dbReference type="Proteomes" id="UP001208570">
    <property type="component" value="Unassembled WGS sequence"/>
</dbReference>
<feature type="compositionally biased region" description="Polar residues" evidence="1">
    <location>
        <begin position="94"/>
        <end position="105"/>
    </location>
</feature>
<evidence type="ECO:0000313" key="3">
    <source>
        <dbReference type="Proteomes" id="UP001208570"/>
    </source>
</evidence>
<name>A0AAD9K216_9ANNE</name>
<feature type="region of interest" description="Disordered" evidence="1">
    <location>
        <begin position="94"/>
        <end position="127"/>
    </location>
</feature>
<protein>
    <submittedName>
        <fullName evidence="2">Uncharacterized protein</fullName>
    </submittedName>
</protein>
<accession>A0AAD9K216</accession>
<organism evidence="2 3">
    <name type="scientific">Paralvinella palmiformis</name>
    <dbReference type="NCBI Taxonomy" id="53620"/>
    <lineage>
        <taxon>Eukaryota</taxon>
        <taxon>Metazoa</taxon>
        <taxon>Spiralia</taxon>
        <taxon>Lophotrochozoa</taxon>
        <taxon>Annelida</taxon>
        <taxon>Polychaeta</taxon>
        <taxon>Sedentaria</taxon>
        <taxon>Canalipalpata</taxon>
        <taxon>Terebellida</taxon>
        <taxon>Terebelliformia</taxon>
        <taxon>Alvinellidae</taxon>
        <taxon>Paralvinella</taxon>
    </lineage>
</organism>
<proteinExistence type="predicted"/>
<gene>
    <name evidence="2" type="ORF">LSH36_79g11050</name>
</gene>
<evidence type="ECO:0000256" key="1">
    <source>
        <dbReference type="SAM" id="MobiDB-lite"/>
    </source>
</evidence>
<dbReference type="EMBL" id="JAODUP010000079">
    <property type="protein sequence ID" value="KAK2163488.1"/>
    <property type="molecule type" value="Genomic_DNA"/>
</dbReference>
<reference evidence="2" key="1">
    <citation type="journal article" date="2023" name="Mol. Biol. Evol.">
        <title>Third-Generation Sequencing Reveals the Adaptive Role of the Epigenome in Three Deep-Sea Polychaetes.</title>
        <authorList>
            <person name="Perez M."/>
            <person name="Aroh O."/>
            <person name="Sun Y."/>
            <person name="Lan Y."/>
            <person name="Juniper S.K."/>
            <person name="Young C.R."/>
            <person name="Angers B."/>
            <person name="Qian P.Y."/>
        </authorList>
    </citation>
    <scope>NUCLEOTIDE SEQUENCE</scope>
    <source>
        <strain evidence="2">P08H-3</strain>
    </source>
</reference>
<sequence>MDWTWGGLNEDIQGELHKANCVTIMSDGSIDVGIIEQELVYLQYVSDGLPKVKMVDVVDLNDGHADGVVAGVDRGLGKIGLSLKKFADGNSDFPNYTKSSSSGLETGTEPDEPDQLNPSPGPPQSVSADVHVQVFDDSESEPEDDDDFIIMENLVQTEPFVVYREPKTEEYLLEAIKEEEHKINMLKLDNWCNHIKSTKYHVCEKPLNEDSIHNHCHIMGWYEVIPHNSICNLKLPLKLKTASILVDFHNLRSYDSHLLVQTISKVEEKISCIPNNTEIHLVLPCQTALHRQCTVPVRFSRQT</sequence>
<evidence type="ECO:0000313" key="2">
    <source>
        <dbReference type="EMBL" id="KAK2163488.1"/>
    </source>
</evidence>
<keyword evidence="3" id="KW-1185">Reference proteome</keyword>
<dbReference type="AlphaFoldDB" id="A0AAD9K216"/>